<dbReference type="EMBL" id="JAYRBN010000038">
    <property type="protein sequence ID" value="KAL2746035.1"/>
    <property type="molecule type" value="Genomic_DNA"/>
</dbReference>
<comment type="caution">
    <text evidence="1">The sequence shown here is derived from an EMBL/GenBank/DDBJ whole genome shotgun (WGS) entry which is preliminary data.</text>
</comment>
<name>A0ABD2CMS2_VESMC</name>
<protein>
    <submittedName>
        <fullName evidence="1">Uncharacterized protein</fullName>
    </submittedName>
</protein>
<evidence type="ECO:0000313" key="2">
    <source>
        <dbReference type="Proteomes" id="UP001607303"/>
    </source>
</evidence>
<accession>A0ABD2CMS2</accession>
<reference evidence="1 2" key="1">
    <citation type="journal article" date="2024" name="Ann. Entomol. Soc. Am.">
        <title>Genomic analyses of the southern and eastern yellowjacket wasps (Hymenoptera: Vespidae) reveal evolutionary signatures of social life.</title>
        <authorList>
            <person name="Catto M.A."/>
            <person name="Caine P.B."/>
            <person name="Orr S.E."/>
            <person name="Hunt B.G."/>
            <person name="Goodisman M.A.D."/>
        </authorList>
    </citation>
    <scope>NUCLEOTIDE SEQUENCE [LARGE SCALE GENOMIC DNA]</scope>
    <source>
        <strain evidence="1">232</strain>
        <tissue evidence="1">Head and thorax</tissue>
    </source>
</reference>
<dbReference type="Proteomes" id="UP001607303">
    <property type="component" value="Unassembled WGS sequence"/>
</dbReference>
<dbReference type="AlphaFoldDB" id="A0ABD2CMS2"/>
<organism evidence="1 2">
    <name type="scientific">Vespula maculifrons</name>
    <name type="common">Eastern yellow jacket</name>
    <name type="synonym">Wasp</name>
    <dbReference type="NCBI Taxonomy" id="7453"/>
    <lineage>
        <taxon>Eukaryota</taxon>
        <taxon>Metazoa</taxon>
        <taxon>Ecdysozoa</taxon>
        <taxon>Arthropoda</taxon>
        <taxon>Hexapoda</taxon>
        <taxon>Insecta</taxon>
        <taxon>Pterygota</taxon>
        <taxon>Neoptera</taxon>
        <taxon>Endopterygota</taxon>
        <taxon>Hymenoptera</taxon>
        <taxon>Apocrita</taxon>
        <taxon>Aculeata</taxon>
        <taxon>Vespoidea</taxon>
        <taxon>Vespidae</taxon>
        <taxon>Vespinae</taxon>
        <taxon>Vespula</taxon>
    </lineage>
</organism>
<sequence length="266" mass="30652">MFSNKFSRYRNQILRGIYILFEEELSRSKRLQQILLLVIFIGLSNIEKGLTTLQLSIEKYRQERQQEPTKSSVYLIAGSQPQAVILPRLQAAVTAYVTPAELIAYILLIRDLRVYESEKTLIDPSLIREARGIEGIEWQAGKGSKILERNDPDTFENIPLLQEVCSSIFPRSIFNAFELKPEERDSTESIESTMCGEIVDRTFFGLAIVTVIIRSCDKSLRFYTDRFFKDIRTKKTISSTSNIINQDYEFYLGMVRVGVTAMLNDY</sequence>
<gene>
    <name evidence="1" type="ORF">V1477_005692</name>
</gene>
<evidence type="ECO:0000313" key="1">
    <source>
        <dbReference type="EMBL" id="KAL2746035.1"/>
    </source>
</evidence>
<proteinExistence type="predicted"/>
<keyword evidence="2" id="KW-1185">Reference proteome</keyword>